<evidence type="ECO:0000256" key="1">
    <source>
        <dbReference type="ARBA" id="ARBA00022741"/>
    </source>
</evidence>
<dbReference type="AlphaFoldDB" id="A0AA35T3V6"/>
<keyword evidence="7" id="KW-1185">Reference proteome</keyword>
<dbReference type="GO" id="GO:0046854">
    <property type="term" value="P:phosphatidylinositol phosphate biosynthetic process"/>
    <property type="evidence" value="ECO:0007669"/>
    <property type="project" value="TreeGrafter"/>
</dbReference>
<comment type="caution">
    <text evidence="6">The sequence shown here is derived from an EMBL/GenBank/DDBJ whole genome shotgun (WGS) entry which is preliminary data.</text>
</comment>
<dbReference type="GO" id="GO:0005524">
    <property type="term" value="F:ATP binding"/>
    <property type="evidence" value="ECO:0007669"/>
    <property type="project" value="UniProtKB-UniRule"/>
</dbReference>
<keyword evidence="1 3" id="KW-0547">Nucleotide-binding</keyword>
<dbReference type="InterPro" id="IPR002498">
    <property type="entry name" value="PInositol-4-P-4/5-kinase_core"/>
</dbReference>
<keyword evidence="2 3" id="KW-0067">ATP-binding</keyword>
<dbReference type="Gene3D" id="3.30.810.10">
    <property type="entry name" value="2-Layer Sandwich"/>
    <property type="match status" value="1"/>
</dbReference>
<dbReference type="InterPro" id="IPR027484">
    <property type="entry name" value="PInositol-4-P-5-kinase_N"/>
</dbReference>
<evidence type="ECO:0000259" key="5">
    <source>
        <dbReference type="PROSITE" id="PS51455"/>
    </source>
</evidence>
<keyword evidence="3" id="KW-0418">Kinase</keyword>
<keyword evidence="3" id="KW-0808">Transferase</keyword>
<reference evidence="6" key="1">
    <citation type="submission" date="2023-03" db="EMBL/GenBank/DDBJ databases">
        <authorList>
            <person name="Steffen K."/>
            <person name="Cardenas P."/>
        </authorList>
    </citation>
    <scope>NUCLEOTIDE SEQUENCE</scope>
</reference>
<protein>
    <submittedName>
        <fullName evidence="6">1-phosphatidylinositol 3-phosphate 5-kinase</fullName>
    </submittedName>
</protein>
<dbReference type="InterPro" id="IPR044769">
    <property type="entry name" value="PIKfyve_PIPKc"/>
</dbReference>
<proteinExistence type="predicted"/>
<gene>
    <name evidence="6" type="ORF">GBAR_LOCUS22674</name>
</gene>
<dbReference type="Proteomes" id="UP001174909">
    <property type="component" value="Unassembled WGS sequence"/>
</dbReference>
<evidence type="ECO:0000256" key="2">
    <source>
        <dbReference type="ARBA" id="ARBA00022840"/>
    </source>
</evidence>
<dbReference type="SMART" id="SM00330">
    <property type="entry name" value="PIPKc"/>
    <property type="match status" value="1"/>
</dbReference>
<dbReference type="InterPro" id="IPR027483">
    <property type="entry name" value="PInositol-4-P-4/5-kinase_C_sf"/>
</dbReference>
<dbReference type="SUPFAM" id="SSF56104">
    <property type="entry name" value="SAICAR synthase-like"/>
    <property type="match status" value="1"/>
</dbReference>
<dbReference type="GO" id="GO:0000285">
    <property type="term" value="F:1-phosphatidylinositol-3-phosphate 5-kinase activity"/>
    <property type="evidence" value="ECO:0007669"/>
    <property type="project" value="InterPro"/>
</dbReference>
<sequence length="455" mass="51419">MREKERGGVPIRPFQKLPPPFDLNEHHNMHRSLKIPIAIYEKEPTSLIAYALSSREYAQEYWALVERRPVILQPTERLLSRPSSPKVPKKQEDISLQELRKKGPLNAMNVFSGLSVASDRPEPHDRSGDDSRSYYYRRIEAALSSKSSHSSSSTPSKSSQTNSSSFPATDQSALQEDGEGFRWNATGEHASTWLVLNVTKSLLSPYCITEFTAPDRTSSIFCKVYFAEEFQHLRELVFPSGEDRFIRSLSRCVKFDAKGGKSRSTFCKVIDDRFIMKQIKAVEISSFEQIAPLYFDHITSALESKRPLALAKILGAYTIGYRNTRTGNSKRLDVIVMENLLYGRKSSKVFDLKGSMRSRYIDPSKDSSNDVLLDENFLNHICYSPVYVYPHSKAVLMRAIDEDTRFLAENAIMDYSLLTCIDDQTGELVVGIIGERSISNGVVGERARTGGGNHW</sequence>
<evidence type="ECO:0000256" key="3">
    <source>
        <dbReference type="PROSITE-ProRule" id="PRU00781"/>
    </source>
</evidence>
<dbReference type="Gene3D" id="3.30.800.10">
    <property type="entry name" value="Phosphatidylinositol Phosphate Kinase II Beta"/>
    <property type="match status" value="1"/>
</dbReference>
<dbReference type="Pfam" id="PF01504">
    <property type="entry name" value="PIP5K"/>
    <property type="match status" value="1"/>
</dbReference>
<feature type="domain" description="PIPK" evidence="5">
    <location>
        <begin position="150"/>
        <end position="455"/>
    </location>
</feature>
<organism evidence="6 7">
    <name type="scientific">Geodia barretti</name>
    <name type="common">Barrett's horny sponge</name>
    <dbReference type="NCBI Taxonomy" id="519541"/>
    <lineage>
        <taxon>Eukaryota</taxon>
        <taxon>Metazoa</taxon>
        <taxon>Porifera</taxon>
        <taxon>Demospongiae</taxon>
        <taxon>Heteroscleromorpha</taxon>
        <taxon>Tetractinellida</taxon>
        <taxon>Astrophorina</taxon>
        <taxon>Geodiidae</taxon>
        <taxon>Geodia</taxon>
    </lineage>
</organism>
<accession>A0AA35T3V6</accession>
<name>A0AA35T3V6_GEOBA</name>
<dbReference type="EMBL" id="CASHTH010003132">
    <property type="protein sequence ID" value="CAI8040774.1"/>
    <property type="molecule type" value="Genomic_DNA"/>
</dbReference>
<evidence type="ECO:0000313" key="6">
    <source>
        <dbReference type="EMBL" id="CAI8040774.1"/>
    </source>
</evidence>
<dbReference type="GO" id="GO:0010008">
    <property type="term" value="C:endosome membrane"/>
    <property type="evidence" value="ECO:0007669"/>
    <property type="project" value="TreeGrafter"/>
</dbReference>
<dbReference type="PANTHER" id="PTHR45748:SF7">
    <property type="entry name" value="1-PHOSPHATIDYLINOSITOL 3-PHOSPHATE 5-KINASE-RELATED"/>
    <property type="match status" value="1"/>
</dbReference>
<evidence type="ECO:0000256" key="4">
    <source>
        <dbReference type="SAM" id="MobiDB-lite"/>
    </source>
</evidence>
<dbReference type="PANTHER" id="PTHR45748">
    <property type="entry name" value="1-PHOSPHATIDYLINOSITOL 3-PHOSPHATE 5-KINASE-RELATED"/>
    <property type="match status" value="1"/>
</dbReference>
<feature type="compositionally biased region" description="Low complexity" evidence="4">
    <location>
        <begin position="146"/>
        <end position="165"/>
    </location>
</feature>
<evidence type="ECO:0000313" key="7">
    <source>
        <dbReference type="Proteomes" id="UP001174909"/>
    </source>
</evidence>
<feature type="region of interest" description="Disordered" evidence="4">
    <location>
        <begin position="1"/>
        <end position="21"/>
    </location>
</feature>
<dbReference type="PROSITE" id="PS51455">
    <property type="entry name" value="PIPK"/>
    <property type="match status" value="1"/>
</dbReference>
<dbReference type="CDD" id="cd17300">
    <property type="entry name" value="PIPKc_PIKfyve"/>
    <property type="match status" value="1"/>
</dbReference>
<feature type="region of interest" description="Disordered" evidence="4">
    <location>
        <begin position="146"/>
        <end position="171"/>
    </location>
</feature>